<proteinExistence type="predicted"/>
<evidence type="ECO:0000313" key="1">
    <source>
        <dbReference type="EMBL" id="SVC89324.1"/>
    </source>
</evidence>
<dbReference type="EMBL" id="UINC01117119">
    <property type="protein sequence ID" value="SVC89324.1"/>
    <property type="molecule type" value="Genomic_DNA"/>
</dbReference>
<dbReference type="AlphaFoldDB" id="A0A382QV01"/>
<protein>
    <submittedName>
        <fullName evidence="1">Uncharacterized protein</fullName>
    </submittedName>
</protein>
<gene>
    <name evidence="1" type="ORF">METZ01_LOCUS342178</name>
</gene>
<organism evidence="1">
    <name type="scientific">marine metagenome</name>
    <dbReference type="NCBI Taxonomy" id="408172"/>
    <lineage>
        <taxon>unclassified sequences</taxon>
        <taxon>metagenomes</taxon>
        <taxon>ecological metagenomes</taxon>
    </lineage>
</organism>
<name>A0A382QV01_9ZZZZ</name>
<reference evidence="1" key="1">
    <citation type="submission" date="2018-05" db="EMBL/GenBank/DDBJ databases">
        <authorList>
            <person name="Lanie J.A."/>
            <person name="Ng W.-L."/>
            <person name="Kazmierczak K.M."/>
            <person name="Andrzejewski T.M."/>
            <person name="Davidsen T.M."/>
            <person name="Wayne K.J."/>
            <person name="Tettelin H."/>
            <person name="Glass J.I."/>
            <person name="Rusch D."/>
            <person name="Podicherti R."/>
            <person name="Tsui H.-C.T."/>
            <person name="Winkler M.E."/>
        </authorList>
    </citation>
    <scope>NUCLEOTIDE SEQUENCE</scope>
</reference>
<accession>A0A382QV01</accession>
<sequence>MALAALVTLLLLQPYLVTQSEIMQRTDFSDNFGYSLQVARGTIAALGGRGEFSRWGEQAVFYAARGEKDPGQVCTSIARGLVDQGERALGAEVYEMVALIEPH</sequence>